<dbReference type="Gene3D" id="3.40.50.1240">
    <property type="entry name" value="Phosphoglycerate mutase-like"/>
    <property type="match status" value="1"/>
</dbReference>
<dbReference type="PANTHER" id="PTHR48100:SF1">
    <property type="entry name" value="HISTIDINE PHOSPHATASE FAMILY PROTEIN-RELATED"/>
    <property type="match status" value="1"/>
</dbReference>
<dbReference type="AlphaFoldDB" id="A0A1G6IPB2"/>
<evidence type="ECO:0000256" key="4">
    <source>
        <dbReference type="PIRSR" id="PIRSR613078-2"/>
    </source>
</evidence>
<dbReference type="RefSeq" id="WP_176760368.1">
    <property type="nucleotide sequence ID" value="NZ_FMYW01000002.1"/>
</dbReference>
<gene>
    <name evidence="5" type="ORF">SAMN04487864_102174</name>
</gene>
<dbReference type="CDD" id="cd07067">
    <property type="entry name" value="HP_PGM_like"/>
    <property type="match status" value="1"/>
</dbReference>
<evidence type="ECO:0000256" key="2">
    <source>
        <dbReference type="ARBA" id="ARBA00023235"/>
    </source>
</evidence>
<feature type="binding site" evidence="4">
    <location>
        <position position="59"/>
    </location>
    <ligand>
        <name>substrate</name>
    </ligand>
</feature>
<feature type="active site" description="Proton donor/acceptor" evidence="3">
    <location>
        <position position="83"/>
    </location>
</feature>
<feature type="binding site" evidence="4">
    <location>
        <begin position="9"/>
        <end position="16"/>
    </location>
    <ligand>
        <name>substrate</name>
    </ligand>
</feature>
<feature type="active site" description="Tele-phosphohistidine intermediate" evidence="3">
    <location>
        <position position="10"/>
    </location>
</feature>
<evidence type="ECO:0000313" key="6">
    <source>
        <dbReference type="Proteomes" id="UP000198943"/>
    </source>
</evidence>
<dbReference type="SMART" id="SM00855">
    <property type="entry name" value="PGAM"/>
    <property type="match status" value="1"/>
</dbReference>
<reference evidence="6" key="1">
    <citation type="submission" date="2016-10" db="EMBL/GenBank/DDBJ databases">
        <authorList>
            <person name="Varghese N."/>
            <person name="Submissions S."/>
        </authorList>
    </citation>
    <scope>NUCLEOTIDE SEQUENCE [LARGE SCALE GENOMIC DNA]</scope>
    <source>
        <strain evidence="6">DSM 11005</strain>
    </source>
</reference>
<dbReference type="PROSITE" id="PS00175">
    <property type="entry name" value="PG_MUTASE"/>
    <property type="match status" value="1"/>
</dbReference>
<name>A0A1G6IPB2_9FIRM</name>
<dbReference type="GO" id="GO:0016791">
    <property type="term" value="F:phosphatase activity"/>
    <property type="evidence" value="ECO:0007669"/>
    <property type="project" value="TreeGrafter"/>
</dbReference>
<dbReference type="SUPFAM" id="SSF53254">
    <property type="entry name" value="Phosphoglycerate mutase-like"/>
    <property type="match status" value="1"/>
</dbReference>
<proteinExistence type="predicted"/>
<dbReference type="Proteomes" id="UP000198943">
    <property type="component" value="Unassembled WGS sequence"/>
</dbReference>
<protein>
    <submittedName>
        <fullName evidence="5">Probable phosphoglycerate mutase</fullName>
    </submittedName>
</protein>
<keyword evidence="6" id="KW-1185">Reference proteome</keyword>
<evidence type="ECO:0000256" key="3">
    <source>
        <dbReference type="PIRSR" id="PIRSR613078-1"/>
    </source>
</evidence>
<dbReference type="InterPro" id="IPR029033">
    <property type="entry name" value="His_PPase_superfam"/>
</dbReference>
<keyword evidence="2" id="KW-0413">Isomerase</keyword>
<dbReference type="EMBL" id="FMYW01000002">
    <property type="protein sequence ID" value="SDC08339.1"/>
    <property type="molecule type" value="Genomic_DNA"/>
</dbReference>
<sequence length="216" mass="24652">MKTTVILIRHGETEWNVLHRFQGLSDIPLNDTGRQQAGFAKNGLQNITLDAIYTSPLQRALETAEIIRGDRRIPVYPTDGLQEMGVGEWEGLLVSEIDEKYPGWYDVWRTAPTKVRLKGGEPFTETQKRAWKTFWEIVKKHEGKTVLIVSHMMCISSILLTIAGIPLDEIWQHPIGNGALNIVEVDGDRKAVITDWSRDDHIPEEFRLKQPFGRPK</sequence>
<organism evidence="5 6">
    <name type="scientific">Succiniclasticum ruminis</name>
    <dbReference type="NCBI Taxonomy" id="40841"/>
    <lineage>
        <taxon>Bacteria</taxon>
        <taxon>Bacillati</taxon>
        <taxon>Bacillota</taxon>
        <taxon>Negativicutes</taxon>
        <taxon>Acidaminococcales</taxon>
        <taxon>Acidaminococcaceae</taxon>
        <taxon>Succiniclasticum</taxon>
    </lineage>
</organism>
<dbReference type="PANTHER" id="PTHR48100">
    <property type="entry name" value="BROAD-SPECIFICITY PHOSPHATASE YOR283W-RELATED"/>
    <property type="match status" value="1"/>
</dbReference>
<keyword evidence="1" id="KW-0324">Glycolysis</keyword>
<dbReference type="InterPro" id="IPR050275">
    <property type="entry name" value="PGM_Phosphatase"/>
</dbReference>
<dbReference type="GO" id="GO:0005737">
    <property type="term" value="C:cytoplasm"/>
    <property type="evidence" value="ECO:0007669"/>
    <property type="project" value="TreeGrafter"/>
</dbReference>
<accession>A0A1G6IPB2</accession>
<dbReference type="InterPro" id="IPR001345">
    <property type="entry name" value="PG/BPGM_mutase_AS"/>
</dbReference>
<dbReference type="InterPro" id="IPR013078">
    <property type="entry name" value="His_Pase_superF_clade-1"/>
</dbReference>
<evidence type="ECO:0000256" key="1">
    <source>
        <dbReference type="ARBA" id="ARBA00023152"/>
    </source>
</evidence>
<dbReference type="Pfam" id="PF00300">
    <property type="entry name" value="His_Phos_1"/>
    <property type="match status" value="1"/>
</dbReference>
<evidence type="ECO:0000313" key="5">
    <source>
        <dbReference type="EMBL" id="SDC08339.1"/>
    </source>
</evidence>